<feature type="compositionally biased region" description="Pro residues" evidence="9">
    <location>
        <begin position="952"/>
        <end position="962"/>
    </location>
</feature>
<keyword evidence="10" id="KW-0812">Transmembrane</keyword>
<dbReference type="InterPro" id="IPR001264">
    <property type="entry name" value="Glyco_trans_51"/>
</dbReference>
<comment type="catalytic activity">
    <reaction evidence="8">
        <text>[GlcNAc-(1-&gt;4)-Mur2Ac(oyl-L-Ala-gamma-D-Glu-L-Lys-D-Ala-D-Ala)](n)-di-trans,octa-cis-undecaprenyl diphosphate + beta-D-GlcNAc-(1-&gt;4)-Mur2Ac(oyl-L-Ala-gamma-D-Glu-L-Lys-D-Ala-D-Ala)-di-trans,octa-cis-undecaprenyl diphosphate = [GlcNAc-(1-&gt;4)-Mur2Ac(oyl-L-Ala-gamma-D-Glu-L-Lys-D-Ala-D-Ala)](n+1)-di-trans,octa-cis-undecaprenyl diphosphate + di-trans,octa-cis-undecaprenyl diphosphate + H(+)</text>
        <dbReference type="Rhea" id="RHEA:23708"/>
        <dbReference type="Rhea" id="RHEA-COMP:9602"/>
        <dbReference type="Rhea" id="RHEA-COMP:9603"/>
        <dbReference type="ChEBI" id="CHEBI:15378"/>
        <dbReference type="ChEBI" id="CHEBI:58405"/>
        <dbReference type="ChEBI" id="CHEBI:60033"/>
        <dbReference type="ChEBI" id="CHEBI:78435"/>
        <dbReference type="EC" id="2.4.99.28"/>
    </reaction>
</comment>
<keyword evidence="10" id="KW-0472">Membrane</keyword>
<comment type="catalytic activity">
    <reaction evidence="7">
        <text>Preferential cleavage: (Ac)2-L-Lys-D-Ala-|-D-Ala. Also transpeptidation of peptidyl-alanyl moieties that are N-acyl substituents of D-alanine.</text>
        <dbReference type="EC" id="3.4.16.4"/>
    </reaction>
</comment>
<dbReference type="GO" id="GO:0030288">
    <property type="term" value="C:outer membrane-bounded periplasmic space"/>
    <property type="evidence" value="ECO:0007669"/>
    <property type="project" value="TreeGrafter"/>
</dbReference>
<dbReference type="InParanoid" id="A0A263D2P2"/>
<keyword evidence="10" id="KW-1133">Transmembrane helix</keyword>
<evidence type="ECO:0000256" key="9">
    <source>
        <dbReference type="SAM" id="MobiDB-lite"/>
    </source>
</evidence>
<feature type="region of interest" description="Disordered" evidence="9">
    <location>
        <begin position="1"/>
        <end position="220"/>
    </location>
</feature>
<evidence type="ECO:0000313" key="14">
    <source>
        <dbReference type="Proteomes" id="UP000242444"/>
    </source>
</evidence>
<dbReference type="Gene3D" id="3.40.710.10">
    <property type="entry name" value="DD-peptidase/beta-lactamase superfamily"/>
    <property type="match status" value="1"/>
</dbReference>
<evidence type="ECO:0000256" key="8">
    <source>
        <dbReference type="ARBA" id="ARBA00049902"/>
    </source>
</evidence>
<sequence>MNDHQNPRWPQDPGHGRQSSWPTGDEGPPQWPTGNEPPANAPWRRPAPPRDQSQRPPQQPPQQPQWPGGGDPDRRGAPRPPQGRPPGNGRGGPPPPGGPVPGGPGQRGPGGPRYGTPPRGNPAHGNPGNGPQGGLPGNGPRGNGYGRPGPGQAGAAAAGAAAGAGAGYAASRQPPGEPRPTPGRRTESEYSTGLIRPDLGPGEREPGLLTHDPLNNSYEDHRYADDYDEQWPDEYEQESHEYGDEDTDDGAKPPLTPAQKKKRRWRRVRRSLYVLVGVFLVLPAVAFTIAYFLVDVPKPEDVASAQSKVVTYYYADGNEMGKEVPPDGGNRVLKKPEEIPEHVKKAVYAAEDATFETNSGFDITGIARAAWNQVTGGVGGGSTISQQYIKKATENEDATITRKFTELVKSFKMNQTLEKPDIITAYLNTIYFGRGANGIQTASQAYFKKDVQDITPSEAALLAGIIQAPSRSSNTEYATQRWNYVMDQMVANGWLPQAERASAQFPKPLPAEETRPATITGPAALIQNRVKAELEAKGYPEERIYAGGYKVYTTIDQKSQDAAVAAVNEVMEGQPDKLKEALVAVNPKTGGVQAYYGGPATKEDAIDWANYQREPGSSFKPFDLVALLQRGKGIGETYDGSSPRTIQGATVTNSDDNQCPQCTVLEAMERSINTVFYDMVASDTSVQGVVDAARAAGIPEAHGDVQTMAEPDNNISIGGGKTQVTAEDMAAAYATFAADGIHREQHFVSKLTNSDDSVVFEVKDEGKPAFATDDPEKSKQIAGNVTMALQPVLPYSKLTCADGRECAGKTGTHQYVDPDGEKVNENAQAWMVGYSPNIAAAVWVGTGKNDKIRDADNKRIYGSGLPGEVWKKFMDKALDGTPKDKFAEVKMIGKQAPKPSPSTTKKPEPTTKPPETPQPPPSEEPPSSQPEPTESSGDEQPTEPEDPDRPTGRPPFPFPPPDPVREDERSGG</sequence>
<evidence type="ECO:0000256" key="3">
    <source>
        <dbReference type="ARBA" id="ARBA00022676"/>
    </source>
</evidence>
<keyword evidence="14" id="KW-1185">Reference proteome</keyword>
<evidence type="ECO:0000259" key="12">
    <source>
        <dbReference type="Pfam" id="PF00912"/>
    </source>
</evidence>
<evidence type="ECO:0000313" key="13">
    <source>
        <dbReference type="EMBL" id="OZM72733.1"/>
    </source>
</evidence>
<comment type="caution">
    <text evidence="13">The sequence shown here is derived from an EMBL/GenBank/DDBJ whole genome shotgun (WGS) entry which is preliminary data.</text>
</comment>
<feature type="compositionally biased region" description="Acidic residues" evidence="9">
    <location>
        <begin position="936"/>
        <end position="946"/>
    </location>
</feature>
<feature type="compositionally biased region" description="Pro residues" evidence="9">
    <location>
        <begin position="92"/>
        <end position="102"/>
    </location>
</feature>
<evidence type="ECO:0000256" key="7">
    <source>
        <dbReference type="ARBA" id="ARBA00034000"/>
    </source>
</evidence>
<dbReference type="Pfam" id="PF00905">
    <property type="entry name" value="Transpeptidase"/>
    <property type="match status" value="1"/>
</dbReference>
<feature type="compositionally biased region" description="Low complexity" evidence="9">
    <location>
        <begin position="153"/>
        <end position="170"/>
    </location>
</feature>
<dbReference type="PANTHER" id="PTHR32282:SF34">
    <property type="entry name" value="PENICILLIN-BINDING PROTEIN 1A"/>
    <property type="match status" value="1"/>
</dbReference>
<reference evidence="13 14" key="1">
    <citation type="submission" date="2017-07" db="EMBL/GenBank/DDBJ databases">
        <title>Amycolatopsis antarcticus sp. nov., isolated from the surface of an Antarcticus brown macroalga.</title>
        <authorList>
            <person name="Wang J."/>
            <person name="Leiva S."/>
            <person name="Huang J."/>
            <person name="Huang Y."/>
        </authorList>
    </citation>
    <scope>NUCLEOTIDE SEQUENCE [LARGE SCALE GENOMIC DNA]</scope>
    <source>
        <strain evidence="13 14">AU-G6</strain>
    </source>
</reference>
<feature type="compositionally biased region" description="Basic and acidic residues" evidence="9">
    <location>
        <begin position="963"/>
        <end position="972"/>
    </location>
</feature>
<feature type="compositionally biased region" description="Low complexity" evidence="9">
    <location>
        <begin position="37"/>
        <end position="56"/>
    </location>
</feature>
<dbReference type="InterPro" id="IPR050396">
    <property type="entry name" value="Glycosyltr_51/Transpeptidase"/>
</dbReference>
<feature type="compositionally biased region" description="Gly residues" evidence="9">
    <location>
        <begin position="103"/>
        <end position="113"/>
    </location>
</feature>
<organism evidence="13 14">
    <name type="scientific">Amycolatopsis antarctica</name>
    <dbReference type="NCBI Taxonomy" id="1854586"/>
    <lineage>
        <taxon>Bacteria</taxon>
        <taxon>Bacillati</taxon>
        <taxon>Actinomycetota</taxon>
        <taxon>Actinomycetes</taxon>
        <taxon>Pseudonocardiales</taxon>
        <taxon>Pseudonocardiaceae</taxon>
        <taxon>Amycolatopsis</taxon>
    </lineage>
</organism>
<feature type="region of interest" description="Disordered" evidence="9">
    <location>
        <begin position="892"/>
        <end position="972"/>
    </location>
</feature>
<dbReference type="OrthoDB" id="9766909at2"/>
<dbReference type="GO" id="GO:0009002">
    <property type="term" value="F:serine-type D-Ala-D-Ala carboxypeptidase activity"/>
    <property type="evidence" value="ECO:0007669"/>
    <property type="project" value="UniProtKB-EC"/>
</dbReference>
<feature type="transmembrane region" description="Helical" evidence="10">
    <location>
        <begin position="272"/>
        <end position="294"/>
    </location>
</feature>
<name>A0A263D2P2_9PSEU</name>
<dbReference type="SUPFAM" id="SSF53955">
    <property type="entry name" value="Lysozyme-like"/>
    <property type="match status" value="1"/>
</dbReference>
<feature type="compositionally biased region" description="Low complexity" evidence="9">
    <location>
        <begin position="114"/>
        <end position="126"/>
    </location>
</feature>
<gene>
    <name evidence="13" type="ORF">CFN78_14025</name>
</gene>
<dbReference type="InterPro" id="IPR023346">
    <property type="entry name" value="Lysozyme-like_dom_sf"/>
</dbReference>
<dbReference type="Proteomes" id="UP000242444">
    <property type="component" value="Unassembled WGS sequence"/>
</dbReference>
<feature type="domain" description="Penicillin-binding protein transpeptidase" evidence="11">
    <location>
        <begin position="582"/>
        <end position="847"/>
    </location>
</feature>
<feature type="region of interest" description="Disordered" evidence="9">
    <location>
        <begin position="234"/>
        <end position="262"/>
    </location>
</feature>
<keyword evidence="1 13" id="KW-0121">Carboxypeptidase</keyword>
<keyword evidence="3" id="KW-0328">Glycosyltransferase</keyword>
<evidence type="ECO:0000256" key="6">
    <source>
        <dbReference type="ARBA" id="ARBA00023268"/>
    </source>
</evidence>
<evidence type="ECO:0000256" key="1">
    <source>
        <dbReference type="ARBA" id="ARBA00022645"/>
    </source>
</evidence>
<keyword evidence="5" id="KW-0378">Hydrolase</keyword>
<feature type="domain" description="Glycosyl transferase family 51" evidence="12">
    <location>
        <begin position="328"/>
        <end position="489"/>
    </location>
</feature>
<feature type="compositionally biased region" description="Gly residues" evidence="9">
    <location>
        <begin position="127"/>
        <end position="152"/>
    </location>
</feature>
<feature type="compositionally biased region" description="Pro residues" evidence="9">
    <location>
        <begin position="910"/>
        <end position="929"/>
    </location>
</feature>
<evidence type="ECO:0000256" key="10">
    <source>
        <dbReference type="SAM" id="Phobius"/>
    </source>
</evidence>
<dbReference type="GO" id="GO:0008658">
    <property type="term" value="F:penicillin binding"/>
    <property type="evidence" value="ECO:0007669"/>
    <property type="project" value="InterPro"/>
</dbReference>
<dbReference type="GO" id="GO:0008955">
    <property type="term" value="F:peptidoglycan glycosyltransferase activity"/>
    <property type="evidence" value="ECO:0007669"/>
    <property type="project" value="UniProtKB-EC"/>
</dbReference>
<keyword evidence="6" id="KW-0511">Multifunctional enzyme</keyword>
<accession>A0A263D2P2</accession>
<dbReference type="RefSeq" id="WP_094863210.1">
    <property type="nucleotide sequence ID" value="NZ_NKYE01000007.1"/>
</dbReference>
<dbReference type="SUPFAM" id="SSF56601">
    <property type="entry name" value="beta-lactamase/transpeptidase-like"/>
    <property type="match status" value="1"/>
</dbReference>
<dbReference type="Pfam" id="PF00912">
    <property type="entry name" value="Transgly"/>
    <property type="match status" value="1"/>
</dbReference>
<dbReference type="AlphaFoldDB" id="A0A263D2P2"/>
<dbReference type="FunCoup" id="A0A263D2P2">
    <property type="interactions" value="23"/>
</dbReference>
<keyword evidence="2" id="KW-0645">Protease</keyword>
<proteinExistence type="predicted"/>
<evidence type="ECO:0000259" key="11">
    <source>
        <dbReference type="Pfam" id="PF00905"/>
    </source>
</evidence>
<keyword evidence="4" id="KW-0808">Transferase</keyword>
<evidence type="ECO:0000256" key="2">
    <source>
        <dbReference type="ARBA" id="ARBA00022670"/>
    </source>
</evidence>
<dbReference type="GO" id="GO:0006508">
    <property type="term" value="P:proteolysis"/>
    <property type="evidence" value="ECO:0007669"/>
    <property type="project" value="UniProtKB-KW"/>
</dbReference>
<dbReference type="InterPro" id="IPR001460">
    <property type="entry name" value="PCN-bd_Tpept"/>
</dbReference>
<evidence type="ECO:0000256" key="5">
    <source>
        <dbReference type="ARBA" id="ARBA00022801"/>
    </source>
</evidence>
<dbReference type="Gene3D" id="1.10.3810.10">
    <property type="entry name" value="Biosynthetic peptidoglycan transglycosylase-like"/>
    <property type="match status" value="1"/>
</dbReference>
<dbReference type="EMBL" id="NKYE01000007">
    <property type="protein sequence ID" value="OZM72733.1"/>
    <property type="molecule type" value="Genomic_DNA"/>
</dbReference>
<dbReference type="PANTHER" id="PTHR32282">
    <property type="entry name" value="BINDING PROTEIN TRANSPEPTIDASE, PUTATIVE-RELATED"/>
    <property type="match status" value="1"/>
</dbReference>
<protein>
    <submittedName>
        <fullName evidence="13">Carboxypeptidase</fullName>
    </submittedName>
</protein>
<dbReference type="InterPro" id="IPR036950">
    <property type="entry name" value="PBP_transglycosylase"/>
</dbReference>
<dbReference type="GO" id="GO:0009252">
    <property type="term" value="P:peptidoglycan biosynthetic process"/>
    <property type="evidence" value="ECO:0007669"/>
    <property type="project" value="TreeGrafter"/>
</dbReference>
<dbReference type="InterPro" id="IPR012338">
    <property type="entry name" value="Beta-lactam/transpept-like"/>
</dbReference>
<evidence type="ECO:0000256" key="4">
    <source>
        <dbReference type="ARBA" id="ARBA00022679"/>
    </source>
</evidence>